<evidence type="ECO:0000313" key="2">
    <source>
        <dbReference type="Proteomes" id="UP000464749"/>
    </source>
</evidence>
<evidence type="ECO:0008006" key="3">
    <source>
        <dbReference type="Google" id="ProtNLM"/>
    </source>
</evidence>
<gene>
    <name evidence="1" type="ORF">FEE39_09885</name>
</gene>
<dbReference type="RefSeq" id="WP_163588923.1">
    <property type="nucleotide sequence ID" value="NZ_CP040855.1"/>
</dbReference>
<name>A0A9X7TB48_LACJH</name>
<proteinExistence type="predicted"/>
<protein>
    <recommendedName>
        <fullName evidence="3">CopG family transcriptional regulator</fullName>
    </recommendedName>
</protein>
<organism evidence="1 2">
    <name type="scientific">Lactobacillus johnsonii</name>
    <dbReference type="NCBI Taxonomy" id="33959"/>
    <lineage>
        <taxon>Bacteria</taxon>
        <taxon>Bacillati</taxon>
        <taxon>Bacillota</taxon>
        <taxon>Bacilli</taxon>
        <taxon>Lactobacillales</taxon>
        <taxon>Lactobacillaceae</taxon>
        <taxon>Lactobacillus</taxon>
    </lineage>
</organism>
<dbReference type="EMBL" id="CP040855">
    <property type="protein sequence ID" value="QIA88543.1"/>
    <property type="molecule type" value="Genomic_DNA"/>
</dbReference>
<dbReference type="InterPro" id="IPR046257">
    <property type="entry name" value="DUF6290"/>
</dbReference>
<reference evidence="1 2" key="1">
    <citation type="submission" date="2019-06" db="EMBL/GenBank/DDBJ databases">
        <title>Whole genome sequencing of Lactobacillus johnsonii strain G2A.</title>
        <authorList>
            <person name="Conlan S."/>
            <person name="Thomas P.J."/>
            <person name="Mullikin J."/>
            <person name="Singer J."/>
            <person name="Weaver C."/>
            <person name="Segre J.A."/>
        </authorList>
    </citation>
    <scope>NUCLEOTIDE SEQUENCE [LARGE SCALE GENOMIC DNA]</scope>
    <source>
        <strain evidence="1 2">G2A</strain>
        <plasmid evidence="1 2">unnamed1</plasmid>
    </source>
</reference>
<keyword evidence="1" id="KW-0614">Plasmid</keyword>
<dbReference type="AlphaFoldDB" id="A0A9X7TB48"/>
<dbReference type="Proteomes" id="UP000464749">
    <property type="component" value="Plasmid unnamed1"/>
</dbReference>
<dbReference type="NCBIfam" id="NF046040">
    <property type="entry name" value="RelB_antitoxin"/>
    <property type="match status" value="1"/>
</dbReference>
<sequence>MKSTTIRFNEDILNIIHKQAALDGQNSTQFMRNAILEKLEDSLDYQDAIKNLKGSDGETVSRADVKKELGI</sequence>
<dbReference type="Pfam" id="PF19807">
    <property type="entry name" value="DUF6290"/>
    <property type="match status" value="1"/>
</dbReference>
<accession>A0A9X7TB48</accession>
<geneLocation type="plasmid" evidence="1 2">
    <name>unnamed1</name>
</geneLocation>
<evidence type="ECO:0000313" key="1">
    <source>
        <dbReference type="EMBL" id="QIA88543.1"/>
    </source>
</evidence>